<keyword evidence="4 11" id="KW-0808">Transferase</keyword>
<keyword evidence="6 9" id="KW-1133">Transmembrane helix</keyword>
<feature type="compositionally biased region" description="Pro residues" evidence="8">
    <location>
        <begin position="516"/>
        <end position="536"/>
    </location>
</feature>
<dbReference type="PANTHER" id="PTHR33908:SF3">
    <property type="entry name" value="UNDECAPRENYL PHOSPHATE-ALPHA-4-AMINO-4-DEOXY-L-ARABINOSE ARABINOSYL TRANSFERASE"/>
    <property type="match status" value="1"/>
</dbReference>
<comment type="subcellular location">
    <subcellularLocation>
        <location evidence="1">Cell membrane</location>
        <topology evidence="1">Multi-pass membrane protein</topology>
    </subcellularLocation>
</comment>
<keyword evidence="5 9" id="KW-0812">Transmembrane</keyword>
<dbReference type="PANTHER" id="PTHR33908">
    <property type="entry name" value="MANNOSYLTRANSFERASE YKCB-RELATED"/>
    <property type="match status" value="1"/>
</dbReference>
<evidence type="ECO:0000256" key="5">
    <source>
        <dbReference type="ARBA" id="ARBA00022692"/>
    </source>
</evidence>
<dbReference type="AlphaFoldDB" id="A0A4R6EG14"/>
<keyword evidence="12" id="KW-1185">Reference proteome</keyword>
<accession>A0A4R6EG14</accession>
<evidence type="ECO:0000256" key="9">
    <source>
        <dbReference type="SAM" id="Phobius"/>
    </source>
</evidence>
<keyword evidence="7 9" id="KW-0472">Membrane</keyword>
<reference evidence="11 12" key="1">
    <citation type="submission" date="2019-03" db="EMBL/GenBank/DDBJ databases">
        <title>Genomic Encyclopedia of Type Strains, Phase IV (KMG-IV): sequencing the most valuable type-strain genomes for metagenomic binning, comparative biology and taxonomic classification.</title>
        <authorList>
            <person name="Goeker M."/>
        </authorList>
    </citation>
    <scope>NUCLEOTIDE SEQUENCE [LARGE SCALE GENOMIC DNA]</scope>
    <source>
        <strain evidence="11 12">DSM 12121</strain>
    </source>
</reference>
<name>A0A4R6EG14_9RHOO</name>
<evidence type="ECO:0000256" key="1">
    <source>
        <dbReference type="ARBA" id="ARBA00004651"/>
    </source>
</evidence>
<feature type="domain" description="Glycosyltransferase RgtA/B/C/D-like" evidence="10">
    <location>
        <begin position="67"/>
        <end position="226"/>
    </location>
</feature>
<feature type="transmembrane region" description="Helical" evidence="9">
    <location>
        <begin position="216"/>
        <end position="235"/>
    </location>
</feature>
<dbReference type="RefSeq" id="WP_133587353.1">
    <property type="nucleotide sequence ID" value="NZ_SNVV01000001.1"/>
</dbReference>
<feature type="transmembrane region" description="Helical" evidence="9">
    <location>
        <begin position="386"/>
        <end position="405"/>
    </location>
</feature>
<dbReference type="Proteomes" id="UP000295129">
    <property type="component" value="Unassembled WGS sequence"/>
</dbReference>
<keyword evidence="2" id="KW-1003">Cell membrane</keyword>
<proteinExistence type="predicted"/>
<gene>
    <name evidence="11" type="ORF">C7389_101132</name>
</gene>
<organism evidence="11 12">
    <name type="scientific">Azoarcus indigens</name>
    <dbReference type="NCBI Taxonomy" id="29545"/>
    <lineage>
        <taxon>Bacteria</taxon>
        <taxon>Pseudomonadati</taxon>
        <taxon>Pseudomonadota</taxon>
        <taxon>Betaproteobacteria</taxon>
        <taxon>Rhodocyclales</taxon>
        <taxon>Zoogloeaceae</taxon>
        <taxon>Azoarcus</taxon>
    </lineage>
</organism>
<dbReference type="EMBL" id="SNVV01000001">
    <property type="protein sequence ID" value="TDN56753.1"/>
    <property type="molecule type" value="Genomic_DNA"/>
</dbReference>
<feature type="transmembrane region" description="Helical" evidence="9">
    <location>
        <begin position="117"/>
        <end position="135"/>
    </location>
</feature>
<evidence type="ECO:0000259" key="10">
    <source>
        <dbReference type="Pfam" id="PF13231"/>
    </source>
</evidence>
<dbReference type="GO" id="GO:0010041">
    <property type="term" value="P:response to iron(III) ion"/>
    <property type="evidence" value="ECO:0007669"/>
    <property type="project" value="TreeGrafter"/>
</dbReference>
<dbReference type="GO" id="GO:0005886">
    <property type="term" value="C:plasma membrane"/>
    <property type="evidence" value="ECO:0007669"/>
    <property type="project" value="UniProtKB-SubCell"/>
</dbReference>
<evidence type="ECO:0000256" key="8">
    <source>
        <dbReference type="SAM" id="MobiDB-lite"/>
    </source>
</evidence>
<evidence type="ECO:0000256" key="3">
    <source>
        <dbReference type="ARBA" id="ARBA00022676"/>
    </source>
</evidence>
<evidence type="ECO:0000256" key="7">
    <source>
        <dbReference type="ARBA" id="ARBA00023136"/>
    </source>
</evidence>
<feature type="transmembrane region" description="Helical" evidence="9">
    <location>
        <begin position="262"/>
        <end position="282"/>
    </location>
</feature>
<feature type="transmembrane region" description="Helical" evidence="9">
    <location>
        <begin position="317"/>
        <end position="334"/>
    </location>
</feature>
<sequence>MNPVPQGAQQRLITALVFLLPLVSYFLFLGSTPLFDVDEGAFSEATREMFERGDFLSTYLNGEHRFDKPILVYWLQAIGYLIFGASEWAFRLPSAVCAAVWSYAAWHFARERFGPDAAIAALAVAATAIGPFAIGRAATADALLNMLLALSLFDAWRHLESGRRAPLLRSYVWIGLGVLTKGPIALIVPGAVTFLYCASKLEWKRWLRSVFDPQGWIILAVLVVPWYAAALIIHGQNFIDGFILKHNVERFTGTLEGHAGSLFYYVFAVPLLMLPWTGPLLASLRHLRNDAGTGVRRFLWLWAGFVVVFFSLSGTKLPHYVLYGSTPLFLLIAAHRDSLRREWPHLIAPLAALALFAVLPLILQVLSTGDAGNTYYRAQLGQALSAAGPGYYAATVGALAIWLLICLRTRITLWNKLLLGATLQVLLLASVVSPWIGQVLQGPVKAAAAVARGQEGDVVAWKIDAPSFSVYRQAVTPSREPEPGEMAITRFDRVPAEGYEQLFRQGGVALVRRLPEPPAAEAPPVEAQPPASPPPAENNTETPAQ</sequence>
<protein>
    <submittedName>
        <fullName evidence="11">4-amino-4-deoxy-L-arabinose transferase-like glycosyltransferase</fullName>
    </submittedName>
</protein>
<comment type="caution">
    <text evidence="11">The sequence shown here is derived from an EMBL/GenBank/DDBJ whole genome shotgun (WGS) entry which is preliminary data.</text>
</comment>
<dbReference type="Pfam" id="PF13231">
    <property type="entry name" value="PMT_2"/>
    <property type="match status" value="1"/>
</dbReference>
<dbReference type="GO" id="GO:0009103">
    <property type="term" value="P:lipopolysaccharide biosynthetic process"/>
    <property type="evidence" value="ECO:0007669"/>
    <property type="project" value="UniProtKB-ARBA"/>
</dbReference>
<feature type="transmembrane region" description="Helical" evidence="9">
    <location>
        <begin position="417"/>
        <end position="436"/>
    </location>
</feature>
<evidence type="ECO:0000313" key="12">
    <source>
        <dbReference type="Proteomes" id="UP000295129"/>
    </source>
</evidence>
<dbReference type="OrthoDB" id="9775035at2"/>
<feature type="transmembrane region" description="Helical" evidence="9">
    <location>
        <begin position="12"/>
        <end position="30"/>
    </location>
</feature>
<dbReference type="InterPro" id="IPR038731">
    <property type="entry name" value="RgtA/B/C-like"/>
</dbReference>
<evidence type="ECO:0000256" key="6">
    <source>
        <dbReference type="ARBA" id="ARBA00022989"/>
    </source>
</evidence>
<feature type="transmembrane region" description="Helical" evidence="9">
    <location>
        <begin position="346"/>
        <end position="366"/>
    </location>
</feature>
<dbReference type="InterPro" id="IPR050297">
    <property type="entry name" value="LipidA_mod_glycosyltrf_83"/>
</dbReference>
<keyword evidence="3" id="KW-0328">Glycosyltransferase</keyword>
<dbReference type="GO" id="GO:0016763">
    <property type="term" value="F:pentosyltransferase activity"/>
    <property type="evidence" value="ECO:0007669"/>
    <property type="project" value="TreeGrafter"/>
</dbReference>
<evidence type="ECO:0000256" key="4">
    <source>
        <dbReference type="ARBA" id="ARBA00022679"/>
    </source>
</evidence>
<evidence type="ECO:0000256" key="2">
    <source>
        <dbReference type="ARBA" id="ARBA00022475"/>
    </source>
</evidence>
<feature type="transmembrane region" description="Helical" evidence="9">
    <location>
        <begin position="171"/>
        <end position="196"/>
    </location>
</feature>
<evidence type="ECO:0000313" key="11">
    <source>
        <dbReference type="EMBL" id="TDN56753.1"/>
    </source>
</evidence>
<feature type="transmembrane region" description="Helical" evidence="9">
    <location>
        <begin position="294"/>
        <end position="311"/>
    </location>
</feature>
<feature type="region of interest" description="Disordered" evidence="8">
    <location>
        <begin position="514"/>
        <end position="545"/>
    </location>
</feature>